<gene>
    <name evidence="1" type="ORF">NCTC11862_00848</name>
</gene>
<name>A0A376CKP4_9CORY</name>
<evidence type="ECO:0000313" key="1">
    <source>
        <dbReference type="EMBL" id="STC69071.1"/>
    </source>
</evidence>
<accession>A0A376CKP4</accession>
<keyword evidence="2" id="KW-1185">Reference proteome</keyword>
<organism evidence="1 2">
    <name type="scientific">Corynebacterium pilosum</name>
    <dbReference type="NCBI Taxonomy" id="35756"/>
    <lineage>
        <taxon>Bacteria</taxon>
        <taxon>Bacillati</taxon>
        <taxon>Actinomycetota</taxon>
        <taxon>Actinomycetes</taxon>
        <taxon>Mycobacteriales</taxon>
        <taxon>Corynebacteriaceae</taxon>
        <taxon>Corynebacterium</taxon>
    </lineage>
</organism>
<protein>
    <submittedName>
        <fullName evidence="1">Uncharacterized protein</fullName>
    </submittedName>
</protein>
<dbReference type="EMBL" id="UFXQ01000001">
    <property type="protein sequence ID" value="STC69071.1"/>
    <property type="molecule type" value="Genomic_DNA"/>
</dbReference>
<dbReference type="Proteomes" id="UP000254467">
    <property type="component" value="Unassembled WGS sequence"/>
</dbReference>
<dbReference type="AlphaFoldDB" id="A0A376CKP4"/>
<proteinExistence type="predicted"/>
<reference evidence="1 2" key="1">
    <citation type="submission" date="2018-06" db="EMBL/GenBank/DDBJ databases">
        <authorList>
            <consortium name="Pathogen Informatics"/>
            <person name="Doyle S."/>
        </authorList>
    </citation>
    <scope>NUCLEOTIDE SEQUENCE [LARGE SCALE GENOMIC DNA]</scope>
    <source>
        <strain evidence="1 2">NCTC11862</strain>
    </source>
</reference>
<evidence type="ECO:0000313" key="2">
    <source>
        <dbReference type="Proteomes" id="UP000254467"/>
    </source>
</evidence>
<dbReference type="RefSeq" id="WP_018582390.1">
    <property type="nucleotide sequence ID" value="NZ_LDYD01000003.1"/>
</dbReference>
<sequence length="134" mass="14929">MDFAYSLPAPLSWDAATKQYPSLEVVPFSIGDITYWTAQGELEIGGSRRSLRGSLEEEVFTSLEISTLFPSDTFLGVSMALCPIRFQNQLHDMGIESLNDGSSLTLPEHNMSFYIFENELASICWTLPQSPVRA</sequence>
<dbReference type="OrthoDB" id="4410281at2"/>